<dbReference type="AlphaFoldDB" id="A0A7I8WCG3"/>
<keyword evidence="2" id="KW-1185">Reference proteome</keyword>
<protein>
    <submittedName>
        <fullName evidence="1">Uncharacterized protein</fullName>
    </submittedName>
</protein>
<comment type="caution">
    <text evidence="1">The sequence shown here is derived from an EMBL/GenBank/DDBJ whole genome shotgun (WGS) entry which is preliminary data.</text>
</comment>
<dbReference type="EMBL" id="CAJFCJ010000029">
    <property type="protein sequence ID" value="CAD5125809.1"/>
    <property type="molecule type" value="Genomic_DNA"/>
</dbReference>
<sequence>MGPTPEEVYLNIGKIVRLLSKEDVYPIETVEKHKDIRELLQQQFKESYRMTNSIACDNCDITNIVNVTVGHFTFSKIYFLISFFIWILEKKNESVKDIGQIAKDAFKEEFVNNHWKIVSEFLQARIIIMEFSTKTLPCFLQILDSNMHPEKVLFFVRMAENPSETLALTFVKRNENIRKLKYQKFFLYDDQVLINYDVYGKNHQGKWICREPFCPVTLIFPNDEKKLPCSVGFHTHTQKGKAFLSILKEKLEANEDICQPVQRIAFPFVLKIRLKASKYGGIRKNRPLYNMKIRNLWEKKPKGWQDDLVFENPNKPGSKLNKKMIRKILKFLIQKCPSLTYT</sequence>
<evidence type="ECO:0000313" key="2">
    <source>
        <dbReference type="Proteomes" id="UP000549394"/>
    </source>
</evidence>
<evidence type="ECO:0000313" key="1">
    <source>
        <dbReference type="EMBL" id="CAD5125809.1"/>
    </source>
</evidence>
<name>A0A7I8WCG3_9ANNE</name>
<accession>A0A7I8WCG3</accession>
<proteinExistence type="predicted"/>
<organism evidence="1 2">
    <name type="scientific">Dimorphilus gyrociliatus</name>
    <dbReference type="NCBI Taxonomy" id="2664684"/>
    <lineage>
        <taxon>Eukaryota</taxon>
        <taxon>Metazoa</taxon>
        <taxon>Spiralia</taxon>
        <taxon>Lophotrochozoa</taxon>
        <taxon>Annelida</taxon>
        <taxon>Polychaeta</taxon>
        <taxon>Polychaeta incertae sedis</taxon>
        <taxon>Dinophilidae</taxon>
        <taxon>Dimorphilus</taxon>
    </lineage>
</organism>
<gene>
    <name evidence="1" type="ORF">DGYR_LOCUS13128</name>
</gene>
<reference evidence="1 2" key="1">
    <citation type="submission" date="2020-08" db="EMBL/GenBank/DDBJ databases">
        <authorList>
            <person name="Hejnol A."/>
        </authorList>
    </citation>
    <scope>NUCLEOTIDE SEQUENCE [LARGE SCALE GENOMIC DNA]</scope>
</reference>
<dbReference type="Proteomes" id="UP000549394">
    <property type="component" value="Unassembled WGS sequence"/>
</dbReference>